<accession>G0MVA6</accession>
<reference evidence="2" key="1">
    <citation type="submission" date="2011-07" db="EMBL/GenBank/DDBJ databases">
        <authorList>
            <consortium name="Caenorhabditis brenneri Sequencing and Analysis Consortium"/>
            <person name="Wilson R.K."/>
        </authorList>
    </citation>
    <scope>NUCLEOTIDE SEQUENCE [LARGE SCALE GENOMIC DNA]</scope>
    <source>
        <strain evidence="2">PB2801</strain>
    </source>
</reference>
<proteinExistence type="predicted"/>
<sequence length="40" mass="4939">MRRFPSKRTQFLQARRLRPHKIRRDSVDGPMGYVHVVLFW</sequence>
<dbReference type="EMBL" id="GL379814">
    <property type="protein sequence ID" value="EGT44872.1"/>
    <property type="molecule type" value="Genomic_DNA"/>
</dbReference>
<dbReference type="AlphaFoldDB" id="G0MVA6"/>
<protein>
    <submittedName>
        <fullName evidence="1">Uncharacterized protein</fullName>
    </submittedName>
</protein>
<keyword evidence="2" id="KW-1185">Reference proteome</keyword>
<dbReference type="Proteomes" id="UP000008068">
    <property type="component" value="Unassembled WGS sequence"/>
</dbReference>
<evidence type="ECO:0000313" key="1">
    <source>
        <dbReference type="EMBL" id="EGT44872.1"/>
    </source>
</evidence>
<organism evidence="2">
    <name type="scientific">Caenorhabditis brenneri</name>
    <name type="common">Nematode worm</name>
    <dbReference type="NCBI Taxonomy" id="135651"/>
    <lineage>
        <taxon>Eukaryota</taxon>
        <taxon>Metazoa</taxon>
        <taxon>Ecdysozoa</taxon>
        <taxon>Nematoda</taxon>
        <taxon>Chromadorea</taxon>
        <taxon>Rhabditida</taxon>
        <taxon>Rhabditina</taxon>
        <taxon>Rhabditomorpha</taxon>
        <taxon>Rhabditoidea</taxon>
        <taxon>Rhabditidae</taxon>
        <taxon>Peloderinae</taxon>
        <taxon>Caenorhabditis</taxon>
    </lineage>
</organism>
<dbReference type="InParanoid" id="G0MVA6"/>
<evidence type="ECO:0000313" key="2">
    <source>
        <dbReference type="Proteomes" id="UP000008068"/>
    </source>
</evidence>
<dbReference type="HOGENOM" id="CLU_3299858_0_0_1"/>
<name>G0MVA6_CAEBE</name>
<gene>
    <name evidence="1" type="ORF">CAEBREN_31726</name>
</gene>